<dbReference type="SUPFAM" id="SSF46579">
    <property type="entry name" value="Prefoldin"/>
    <property type="match status" value="1"/>
</dbReference>
<dbReference type="InterPro" id="IPR009053">
    <property type="entry name" value="Prefoldin"/>
</dbReference>
<proteinExistence type="inferred from homology"/>
<feature type="coiled-coil region" evidence="2">
    <location>
        <begin position="15"/>
        <end position="42"/>
    </location>
</feature>
<evidence type="ECO:0000313" key="3">
    <source>
        <dbReference type="Proteomes" id="UP000694941"/>
    </source>
</evidence>
<dbReference type="PANTHER" id="PTHR12674">
    <property type="entry name" value="PREFOLDIN SUBUNIT 5"/>
    <property type="match status" value="1"/>
</dbReference>
<dbReference type="Pfam" id="PF02996">
    <property type="entry name" value="Prefoldin"/>
    <property type="match status" value="1"/>
</dbReference>
<evidence type="ECO:0000256" key="2">
    <source>
        <dbReference type="SAM" id="Coils"/>
    </source>
</evidence>
<gene>
    <name evidence="4" type="primary">LOC106461488</name>
</gene>
<reference evidence="4" key="1">
    <citation type="submission" date="2025-08" db="UniProtKB">
        <authorList>
            <consortium name="RefSeq"/>
        </authorList>
    </citation>
    <scope>IDENTIFICATION</scope>
    <source>
        <tissue evidence="4">Muscle</tissue>
    </source>
</reference>
<evidence type="ECO:0000256" key="1">
    <source>
        <dbReference type="ARBA" id="ARBA00010048"/>
    </source>
</evidence>
<dbReference type="RefSeq" id="XP_013776765.1">
    <property type="nucleotide sequence ID" value="XM_013921311.1"/>
</dbReference>
<keyword evidence="3" id="KW-1185">Reference proteome</keyword>
<protein>
    <submittedName>
        <fullName evidence="4">Prefoldin subunit 5-like</fullName>
    </submittedName>
</protein>
<comment type="similarity">
    <text evidence="1">Belongs to the prefoldin subunit alpha family.</text>
</comment>
<dbReference type="InterPro" id="IPR011599">
    <property type="entry name" value="PFD_alpha_archaea"/>
</dbReference>
<accession>A0ABM1B857</accession>
<dbReference type="CDD" id="cd23157">
    <property type="entry name" value="Prefoldin_5"/>
    <property type="match status" value="1"/>
</dbReference>
<dbReference type="PANTHER" id="PTHR12674:SF2">
    <property type="entry name" value="PREFOLDIN SUBUNIT 5"/>
    <property type="match status" value="1"/>
</dbReference>
<sequence>MGEKMQAVDISKLGLAQLTQLKQQLDQEIELFSSSLQQLRAAHGKFQDSKECVEKLTPDTKGKEILVPLTGSMYVLGHFSDVDKVLCDVGTGYYVEKDISAASDYFKRKNKFVGDQITKVQKLAQDKVTLREIVIETMEAKLQATLAAQQAAGTS</sequence>
<name>A0ABM1B857_LIMPO</name>
<evidence type="ECO:0000313" key="4">
    <source>
        <dbReference type="RefSeq" id="XP_013776765.1"/>
    </source>
</evidence>
<dbReference type="NCBIfam" id="TIGR00293">
    <property type="entry name" value="prefoldin subunit alpha"/>
    <property type="match status" value="1"/>
</dbReference>
<dbReference type="GeneID" id="106461488"/>
<dbReference type="Gene3D" id="1.10.287.370">
    <property type="match status" value="1"/>
</dbReference>
<keyword evidence="2" id="KW-0175">Coiled coil</keyword>
<organism evidence="3 4">
    <name type="scientific">Limulus polyphemus</name>
    <name type="common">Atlantic horseshoe crab</name>
    <dbReference type="NCBI Taxonomy" id="6850"/>
    <lineage>
        <taxon>Eukaryota</taxon>
        <taxon>Metazoa</taxon>
        <taxon>Ecdysozoa</taxon>
        <taxon>Arthropoda</taxon>
        <taxon>Chelicerata</taxon>
        <taxon>Merostomata</taxon>
        <taxon>Xiphosura</taxon>
        <taxon>Limulidae</taxon>
        <taxon>Limulus</taxon>
    </lineage>
</organism>
<dbReference type="Proteomes" id="UP000694941">
    <property type="component" value="Unplaced"/>
</dbReference>
<dbReference type="InterPro" id="IPR004127">
    <property type="entry name" value="Prefoldin_subunit_alpha"/>
</dbReference>